<protein>
    <submittedName>
        <fullName evidence="1">Uncharacterized protein</fullName>
    </submittedName>
</protein>
<dbReference type="PANTHER" id="PTHR28457">
    <property type="entry name" value="COILED-COIL DOMAIN-CONTAINING PROTEIN 189"/>
    <property type="match status" value="1"/>
</dbReference>
<comment type="caution">
    <text evidence="1">The sequence shown here is derived from an EMBL/GenBank/DDBJ whole genome shotgun (WGS) entry which is preliminary data.</text>
</comment>
<gene>
    <name evidence="1" type="ORF">N0F65_003640</name>
</gene>
<organism evidence="1 2">
    <name type="scientific">Lagenidium giganteum</name>
    <dbReference type="NCBI Taxonomy" id="4803"/>
    <lineage>
        <taxon>Eukaryota</taxon>
        <taxon>Sar</taxon>
        <taxon>Stramenopiles</taxon>
        <taxon>Oomycota</taxon>
        <taxon>Peronosporomycetes</taxon>
        <taxon>Pythiales</taxon>
        <taxon>Pythiaceae</taxon>
    </lineage>
</organism>
<dbReference type="Proteomes" id="UP001146120">
    <property type="component" value="Unassembled WGS sequence"/>
</dbReference>
<name>A0AAV2YPI1_9STRA</name>
<accession>A0AAV2YPI1</accession>
<keyword evidence="2" id="KW-1185">Reference proteome</keyword>
<feature type="non-terminal residue" evidence="1">
    <location>
        <position position="1"/>
    </location>
</feature>
<dbReference type="Pfam" id="PF14769">
    <property type="entry name" value="CLAMP"/>
    <property type="match status" value="1"/>
</dbReference>
<evidence type="ECO:0000313" key="2">
    <source>
        <dbReference type="Proteomes" id="UP001146120"/>
    </source>
</evidence>
<proteinExistence type="predicted"/>
<dbReference type="EMBL" id="DAKRPA010000222">
    <property type="protein sequence ID" value="DAZ95014.1"/>
    <property type="molecule type" value="Genomic_DNA"/>
</dbReference>
<dbReference type="AlphaFoldDB" id="A0AAV2YPI1"/>
<sequence>AVQRRHLLLPHHDIAAMTEAVVGKYISPAQLQGLAMHHSMDDCRRYGMPLMLKSWDVCVVLDARSELAKVFKLDKADEHSSLLVDIHASAFLGICQALIEKDYCKTSTTTLPESFKHFQRLLLTHSVDRSPKSVKVFSPDEAKMIVDHVTQSYYRHFQLYKSIFTTYVRAYLVQHEPNLVQGPKRARPLSEAILHRTIHHEETAASG</sequence>
<dbReference type="PANTHER" id="PTHR28457:SF1">
    <property type="entry name" value="CILIA- AND FLAGELLA-ASSOCIATED PROTEIN 119"/>
    <property type="match status" value="1"/>
</dbReference>
<reference evidence="1" key="1">
    <citation type="submission" date="2022-11" db="EMBL/GenBank/DDBJ databases">
        <authorList>
            <person name="Morgan W.R."/>
            <person name="Tartar A."/>
        </authorList>
    </citation>
    <scope>NUCLEOTIDE SEQUENCE</scope>
    <source>
        <strain evidence="1">ARSEF 373</strain>
    </source>
</reference>
<dbReference type="InterPro" id="IPR032727">
    <property type="entry name" value="CLAMP"/>
</dbReference>
<evidence type="ECO:0000313" key="1">
    <source>
        <dbReference type="EMBL" id="DAZ95014.1"/>
    </source>
</evidence>
<reference evidence="1" key="2">
    <citation type="journal article" date="2023" name="Microbiol Resour">
        <title>Decontamination and Annotation of the Draft Genome Sequence of the Oomycete Lagenidium giganteum ARSEF 373.</title>
        <authorList>
            <person name="Morgan W.R."/>
            <person name="Tartar A."/>
        </authorList>
    </citation>
    <scope>NUCLEOTIDE SEQUENCE</scope>
    <source>
        <strain evidence="1">ARSEF 373</strain>
    </source>
</reference>